<comment type="caution">
    <text evidence="2">The sequence shown here is derived from an EMBL/GenBank/DDBJ whole genome shotgun (WGS) entry which is preliminary data.</text>
</comment>
<dbReference type="EMBL" id="KZ308848">
    <property type="protein sequence ID" value="KAG8234828.1"/>
    <property type="molecule type" value="Genomic_DNA"/>
</dbReference>
<evidence type="ECO:0000313" key="3">
    <source>
        <dbReference type="Proteomes" id="UP000792457"/>
    </source>
</evidence>
<keyword evidence="3" id="KW-1185">Reference proteome</keyword>
<evidence type="ECO:0000256" key="1">
    <source>
        <dbReference type="SAM" id="MobiDB-lite"/>
    </source>
</evidence>
<sequence length="86" mass="9308">MSIGVLMKVLCFPDGRHVQRAFREEAGGREAERRRPETAVRSPSPLPSPLPLPPSSPLPSTQPPDSPKLTGVLAVADKTILQQTEL</sequence>
<dbReference type="AlphaFoldDB" id="A0A8K0P7D7"/>
<feature type="region of interest" description="Disordered" evidence="1">
    <location>
        <begin position="23"/>
        <end position="69"/>
    </location>
</feature>
<evidence type="ECO:0000313" key="2">
    <source>
        <dbReference type="EMBL" id="KAG8234828.1"/>
    </source>
</evidence>
<reference evidence="2" key="2">
    <citation type="submission" date="2017-10" db="EMBL/GenBank/DDBJ databases">
        <title>Ladona fulva Genome sequencing and assembly.</title>
        <authorList>
            <person name="Murali S."/>
            <person name="Richards S."/>
            <person name="Bandaranaike D."/>
            <person name="Bellair M."/>
            <person name="Blankenburg K."/>
            <person name="Chao H."/>
            <person name="Dinh H."/>
            <person name="Doddapaneni H."/>
            <person name="Dugan-Rocha S."/>
            <person name="Elkadiri S."/>
            <person name="Gnanaolivu R."/>
            <person name="Hernandez B."/>
            <person name="Skinner E."/>
            <person name="Javaid M."/>
            <person name="Lee S."/>
            <person name="Li M."/>
            <person name="Ming W."/>
            <person name="Munidasa M."/>
            <person name="Muniz J."/>
            <person name="Nguyen L."/>
            <person name="Hughes D."/>
            <person name="Osuji N."/>
            <person name="Pu L.-L."/>
            <person name="Puazo M."/>
            <person name="Qu C."/>
            <person name="Quiroz J."/>
            <person name="Raj R."/>
            <person name="Weissenberger G."/>
            <person name="Xin Y."/>
            <person name="Zou X."/>
            <person name="Han Y."/>
            <person name="Worley K."/>
            <person name="Muzny D."/>
            <person name="Gibbs R."/>
        </authorList>
    </citation>
    <scope>NUCLEOTIDE SEQUENCE</scope>
    <source>
        <strain evidence="2">Sampled in the wild</strain>
    </source>
</reference>
<reference evidence="2" key="1">
    <citation type="submission" date="2013-04" db="EMBL/GenBank/DDBJ databases">
        <authorList>
            <person name="Qu J."/>
            <person name="Murali S.C."/>
            <person name="Bandaranaike D."/>
            <person name="Bellair M."/>
            <person name="Blankenburg K."/>
            <person name="Chao H."/>
            <person name="Dinh H."/>
            <person name="Doddapaneni H."/>
            <person name="Downs B."/>
            <person name="Dugan-Rocha S."/>
            <person name="Elkadiri S."/>
            <person name="Gnanaolivu R.D."/>
            <person name="Hernandez B."/>
            <person name="Javaid M."/>
            <person name="Jayaseelan J.C."/>
            <person name="Lee S."/>
            <person name="Li M."/>
            <person name="Ming W."/>
            <person name="Munidasa M."/>
            <person name="Muniz J."/>
            <person name="Nguyen L."/>
            <person name="Ongeri F."/>
            <person name="Osuji N."/>
            <person name="Pu L.-L."/>
            <person name="Puazo M."/>
            <person name="Qu C."/>
            <person name="Quiroz J."/>
            <person name="Raj R."/>
            <person name="Weissenberger G."/>
            <person name="Xin Y."/>
            <person name="Zou X."/>
            <person name="Han Y."/>
            <person name="Richards S."/>
            <person name="Worley K."/>
            <person name="Muzny D."/>
            <person name="Gibbs R."/>
        </authorList>
    </citation>
    <scope>NUCLEOTIDE SEQUENCE</scope>
    <source>
        <strain evidence="2">Sampled in the wild</strain>
    </source>
</reference>
<accession>A0A8K0P7D7</accession>
<feature type="compositionally biased region" description="Basic and acidic residues" evidence="1">
    <location>
        <begin position="23"/>
        <end position="38"/>
    </location>
</feature>
<proteinExistence type="predicted"/>
<gene>
    <name evidence="2" type="ORF">J437_LFUL015543</name>
</gene>
<feature type="compositionally biased region" description="Pro residues" evidence="1">
    <location>
        <begin position="44"/>
        <end position="66"/>
    </location>
</feature>
<protein>
    <submittedName>
        <fullName evidence="2">Uncharacterized protein</fullName>
    </submittedName>
</protein>
<name>A0A8K0P7D7_LADFU</name>
<dbReference type="Proteomes" id="UP000792457">
    <property type="component" value="Unassembled WGS sequence"/>
</dbReference>
<organism evidence="2 3">
    <name type="scientific">Ladona fulva</name>
    <name type="common">Scarce chaser dragonfly</name>
    <name type="synonym">Libellula fulva</name>
    <dbReference type="NCBI Taxonomy" id="123851"/>
    <lineage>
        <taxon>Eukaryota</taxon>
        <taxon>Metazoa</taxon>
        <taxon>Ecdysozoa</taxon>
        <taxon>Arthropoda</taxon>
        <taxon>Hexapoda</taxon>
        <taxon>Insecta</taxon>
        <taxon>Pterygota</taxon>
        <taxon>Palaeoptera</taxon>
        <taxon>Odonata</taxon>
        <taxon>Epiprocta</taxon>
        <taxon>Anisoptera</taxon>
        <taxon>Libelluloidea</taxon>
        <taxon>Libellulidae</taxon>
        <taxon>Ladona</taxon>
    </lineage>
</organism>